<keyword evidence="2 5" id="KW-0863">Zinc-finger</keyword>
<dbReference type="GeneID" id="117651295"/>
<dbReference type="KEGG" id="tpal:117651295"/>
<dbReference type="GO" id="GO:0003677">
    <property type="term" value="F:DNA binding"/>
    <property type="evidence" value="ECO:0007669"/>
    <property type="project" value="UniProtKB-UniRule"/>
</dbReference>
<evidence type="ECO:0000256" key="4">
    <source>
        <dbReference type="ARBA" id="ARBA00023125"/>
    </source>
</evidence>
<evidence type="ECO:0000313" key="8">
    <source>
        <dbReference type="RefSeq" id="XP_034251055.1"/>
    </source>
</evidence>
<accession>A0A6P9A0U5</accession>
<keyword evidence="7" id="KW-1185">Reference proteome</keyword>
<dbReference type="RefSeq" id="XP_034251055.1">
    <property type="nucleotide sequence ID" value="XM_034395164.1"/>
</dbReference>
<dbReference type="SUPFAM" id="SSF57716">
    <property type="entry name" value="Glucocorticoid receptor-like (DNA-binding domain)"/>
    <property type="match status" value="1"/>
</dbReference>
<name>A0A6P9A0U5_THRPL</name>
<reference evidence="8" key="1">
    <citation type="submission" date="2025-08" db="UniProtKB">
        <authorList>
            <consortium name="RefSeq"/>
        </authorList>
    </citation>
    <scope>IDENTIFICATION</scope>
    <source>
        <tissue evidence="8">Total insect</tissue>
    </source>
</reference>
<sequence>MVTCCVPFCRNSARQCSNFIPVPKSKKLRAIWAQVISSHCGVSPVMSAKSHICSEHFGFDQWTRKAHKLKPNAVPRKFKLCISKYCEDVVLFQSKEAKLVGHRTKSALPCCLCFDRLSESGVELNSSDGSSHKPGCLLQQYYNEHDDQKQLKIMEYARDRNVELREQIAAIQAKLISLGAS</sequence>
<dbReference type="GO" id="GO:0008270">
    <property type="term" value="F:zinc ion binding"/>
    <property type="evidence" value="ECO:0007669"/>
    <property type="project" value="UniProtKB-KW"/>
</dbReference>
<evidence type="ECO:0000256" key="1">
    <source>
        <dbReference type="ARBA" id="ARBA00022723"/>
    </source>
</evidence>
<organism evidence="8">
    <name type="scientific">Thrips palmi</name>
    <name type="common">Melon thrips</name>
    <dbReference type="NCBI Taxonomy" id="161013"/>
    <lineage>
        <taxon>Eukaryota</taxon>
        <taxon>Metazoa</taxon>
        <taxon>Ecdysozoa</taxon>
        <taxon>Arthropoda</taxon>
        <taxon>Hexapoda</taxon>
        <taxon>Insecta</taxon>
        <taxon>Pterygota</taxon>
        <taxon>Neoptera</taxon>
        <taxon>Paraneoptera</taxon>
        <taxon>Thysanoptera</taxon>
        <taxon>Terebrantia</taxon>
        <taxon>Thripoidea</taxon>
        <taxon>Thripidae</taxon>
        <taxon>Thrips</taxon>
    </lineage>
</organism>
<evidence type="ECO:0000259" key="6">
    <source>
        <dbReference type="PROSITE" id="PS50950"/>
    </source>
</evidence>
<dbReference type="InParanoid" id="A0A6P9A0U5"/>
<dbReference type="Proteomes" id="UP000515158">
    <property type="component" value="Unplaced"/>
</dbReference>
<dbReference type="Gene3D" id="6.20.210.20">
    <property type="entry name" value="THAP domain"/>
    <property type="match status" value="1"/>
</dbReference>
<evidence type="ECO:0000313" key="7">
    <source>
        <dbReference type="Proteomes" id="UP000515158"/>
    </source>
</evidence>
<dbReference type="InterPro" id="IPR038441">
    <property type="entry name" value="THAP_Znf_sf"/>
</dbReference>
<proteinExistence type="predicted"/>
<feature type="domain" description="THAP-type" evidence="6">
    <location>
        <begin position="1"/>
        <end position="78"/>
    </location>
</feature>
<keyword evidence="1" id="KW-0479">Metal-binding</keyword>
<dbReference type="InterPro" id="IPR006612">
    <property type="entry name" value="THAP_Znf"/>
</dbReference>
<evidence type="ECO:0000256" key="2">
    <source>
        <dbReference type="ARBA" id="ARBA00022771"/>
    </source>
</evidence>
<protein>
    <submittedName>
        <fullName evidence="8">Uncharacterized protein LOC117651295</fullName>
    </submittedName>
</protein>
<dbReference type="SMART" id="SM00980">
    <property type="entry name" value="THAP"/>
    <property type="match status" value="1"/>
</dbReference>
<evidence type="ECO:0000256" key="3">
    <source>
        <dbReference type="ARBA" id="ARBA00022833"/>
    </source>
</evidence>
<dbReference type="Pfam" id="PF05485">
    <property type="entry name" value="THAP"/>
    <property type="match status" value="1"/>
</dbReference>
<dbReference type="AlphaFoldDB" id="A0A6P9A0U5"/>
<dbReference type="SMART" id="SM00692">
    <property type="entry name" value="DM3"/>
    <property type="match status" value="1"/>
</dbReference>
<keyword evidence="4 5" id="KW-0238">DNA-binding</keyword>
<keyword evidence="3" id="KW-0862">Zinc</keyword>
<gene>
    <name evidence="8" type="primary">LOC117651295</name>
</gene>
<evidence type="ECO:0000256" key="5">
    <source>
        <dbReference type="PROSITE-ProRule" id="PRU00309"/>
    </source>
</evidence>
<dbReference type="PROSITE" id="PS50950">
    <property type="entry name" value="ZF_THAP"/>
    <property type="match status" value="1"/>
</dbReference>